<organism evidence="2 3">
    <name type="scientific">Aspergillus indologenus CBS 114.80</name>
    <dbReference type="NCBI Taxonomy" id="1450541"/>
    <lineage>
        <taxon>Eukaryota</taxon>
        <taxon>Fungi</taxon>
        <taxon>Dikarya</taxon>
        <taxon>Ascomycota</taxon>
        <taxon>Pezizomycotina</taxon>
        <taxon>Eurotiomycetes</taxon>
        <taxon>Eurotiomycetidae</taxon>
        <taxon>Eurotiales</taxon>
        <taxon>Aspergillaceae</taxon>
        <taxon>Aspergillus</taxon>
        <taxon>Aspergillus subgen. Circumdati</taxon>
    </lineage>
</organism>
<evidence type="ECO:0000313" key="2">
    <source>
        <dbReference type="EMBL" id="PYI33973.1"/>
    </source>
</evidence>
<gene>
    <name evidence="2" type="ORF">BP00DRAFT_413372</name>
</gene>
<evidence type="ECO:0000256" key="1">
    <source>
        <dbReference type="SAM" id="Phobius"/>
    </source>
</evidence>
<name>A0A2V5IIR5_9EURO</name>
<proteinExistence type="predicted"/>
<dbReference type="AlphaFoldDB" id="A0A2V5IIR5"/>
<dbReference type="EMBL" id="KZ825479">
    <property type="protein sequence ID" value="PYI33973.1"/>
    <property type="molecule type" value="Genomic_DNA"/>
</dbReference>
<evidence type="ECO:0000313" key="3">
    <source>
        <dbReference type="Proteomes" id="UP000248817"/>
    </source>
</evidence>
<reference evidence="2 3" key="1">
    <citation type="submission" date="2018-02" db="EMBL/GenBank/DDBJ databases">
        <title>The genomes of Aspergillus section Nigri reveals drivers in fungal speciation.</title>
        <authorList>
            <consortium name="DOE Joint Genome Institute"/>
            <person name="Vesth T.C."/>
            <person name="Nybo J."/>
            <person name="Theobald S."/>
            <person name="Brandl J."/>
            <person name="Frisvad J.C."/>
            <person name="Nielsen K.F."/>
            <person name="Lyhne E.K."/>
            <person name="Kogle M.E."/>
            <person name="Kuo A."/>
            <person name="Riley R."/>
            <person name="Clum A."/>
            <person name="Nolan M."/>
            <person name="Lipzen A."/>
            <person name="Salamov A."/>
            <person name="Henrissat B."/>
            <person name="Wiebenga A."/>
            <person name="De vries R.P."/>
            <person name="Grigoriev I.V."/>
            <person name="Mortensen U.H."/>
            <person name="Andersen M.R."/>
            <person name="Baker S.E."/>
        </authorList>
    </citation>
    <scope>NUCLEOTIDE SEQUENCE [LARGE SCALE GENOMIC DNA]</scope>
    <source>
        <strain evidence="2 3">CBS 114.80</strain>
    </source>
</reference>
<dbReference type="Proteomes" id="UP000248817">
    <property type="component" value="Unassembled WGS sequence"/>
</dbReference>
<feature type="transmembrane region" description="Helical" evidence="1">
    <location>
        <begin position="97"/>
        <end position="116"/>
    </location>
</feature>
<keyword evidence="3" id="KW-1185">Reference proteome</keyword>
<keyword evidence="1" id="KW-1133">Transmembrane helix</keyword>
<keyword evidence="1" id="KW-0812">Transmembrane</keyword>
<accession>A0A2V5IIR5</accession>
<sequence length="145" mass="16208">MCTIRTQKAGSGLDLTRRGLCTVHGAVQEKALPFTSQRPITPATRHLVTITEFANSDKLSYTVGVYMYSTVSSTLQQQQQQPYLSLIHRFADVKANYGTYVDTATLLLLLLLLLLATKRNCISFTMTVGLVRLRDMSFVDDKKLC</sequence>
<protein>
    <submittedName>
        <fullName evidence="2">Uncharacterized protein</fullName>
    </submittedName>
</protein>
<keyword evidence="1" id="KW-0472">Membrane</keyword>